<evidence type="ECO:0008006" key="6">
    <source>
        <dbReference type="Google" id="ProtNLM"/>
    </source>
</evidence>
<name>A0A835Y0M7_9CHLO</name>
<dbReference type="Gene3D" id="3.40.50.150">
    <property type="entry name" value="Vaccinia Virus protein VP39"/>
    <property type="match status" value="2"/>
</dbReference>
<feature type="region of interest" description="Disordered" evidence="3">
    <location>
        <begin position="493"/>
        <end position="539"/>
    </location>
</feature>
<proteinExistence type="predicted"/>
<feature type="region of interest" description="Disordered" evidence="3">
    <location>
        <begin position="280"/>
        <end position="361"/>
    </location>
</feature>
<dbReference type="GO" id="GO:0005634">
    <property type="term" value="C:nucleus"/>
    <property type="evidence" value="ECO:0007669"/>
    <property type="project" value="TreeGrafter"/>
</dbReference>
<dbReference type="InterPro" id="IPR029063">
    <property type="entry name" value="SAM-dependent_MTases_sf"/>
</dbReference>
<dbReference type="InterPro" id="IPR010286">
    <property type="entry name" value="METTL16/RlmF"/>
</dbReference>
<feature type="region of interest" description="Disordered" evidence="3">
    <location>
        <begin position="1"/>
        <end position="27"/>
    </location>
</feature>
<dbReference type="SUPFAM" id="SSF53335">
    <property type="entry name" value="S-adenosyl-L-methionine-dependent methyltransferases"/>
    <property type="match status" value="1"/>
</dbReference>
<dbReference type="PANTHER" id="PTHR13393:SF0">
    <property type="entry name" value="RNA N6-ADENOSINE-METHYLTRANSFERASE METTL16"/>
    <property type="match status" value="1"/>
</dbReference>
<accession>A0A835Y0M7</accession>
<dbReference type="OrthoDB" id="514248at2759"/>
<evidence type="ECO:0000313" key="5">
    <source>
        <dbReference type="Proteomes" id="UP000612055"/>
    </source>
</evidence>
<comment type="caution">
    <text evidence="4">The sequence shown here is derived from an EMBL/GenBank/DDBJ whole genome shotgun (WGS) entry which is preliminary data.</text>
</comment>
<keyword evidence="2" id="KW-0808">Transferase</keyword>
<feature type="compositionally biased region" description="Low complexity" evidence="3">
    <location>
        <begin position="503"/>
        <end position="513"/>
    </location>
</feature>
<dbReference type="AlphaFoldDB" id="A0A835Y0M7"/>
<feature type="compositionally biased region" description="Low complexity" evidence="3">
    <location>
        <begin position="10"/>
        <end position="22"/>
    </location>
</feature>
<dbReference type="Proteomes" id="UP000612055">
    <property type="component" value="Unassembled WGS sequence"/>
</dbReference>
<gene>
    <name evidence="4" type="ORF">HYH03_008735</name>
</gene>
<feature type="compositionally biased region" description="Low complexity" evidence="3">
    <location>
        <begin position="95"/>
        <end position="112"/>
    </location>
</feature>
<feature type="compositionally biased region" description="Low complexity" evidence="3">
    <location>
        <begin position="284"/>
        <end position="294"/>
    </location>
</feature>
<dbReference type="GO" id="GO:0008168">
    <property type="term" value="F:methyltransferase activity"/>
    <property type="evidence" value="ECO:0007669"/>
    <property type="project" value="UniProtKB-KW"/>
</dbReference>
<keyword evidence="1" id="KW-0489">Methyltransferase</keyword>
<feature type="region of interest" description="Disordered" evidence="3">
    <location>
        <begin position="82"/>
        <end position="115"/>
    </location>
</feature>
<dbReference type="EMBL" id="JAEHOE010000040">
    <property type="protein sequence ID" value="KAG2493072.1"/>
    <property type="molecule type" value="Genomic_DNA"/>
</dbReference>
<evidence type="ECO:0000256" key="3">
    <source>
        <dbReference type="SAM" id="MobiDB-lite"/>
    </source>
</evidence>
<evidence type="ECO:0000256" key="2">
    <source>
        <dbReference type="ARBA" id="ARBA00022679"/>
    </source>
</evidence>
<dbReference type="Pfam" id="PF05971">
    <property type="entry name" value="Methyltransf_10"/>
    <property type="match status" value="2"/>
</dbReference>
<dbReference type="GO" id="GO:0070475">
    <property type="term" value="P:rRNA base methylation"/>
    <property type="evidence" value="ECO:0007669"/>
    <property type="project" value="TreeGrafter"/>
</dbReference>
<organism evidence="4 5">
    <name type="scientific">Edaphochlamys debaryana</name>
    <dbReference type="NCBI Taxonomy" id="47281"/>
    <lineage>
        <taxon>Eukaryota</taxon>
        <taxon>Viridiplantae</taxon>
        <taxon>Chlorophyta</taxon>
        <taxon>core chlorophytes</taxon>
        <taxon>Chlorophyceae</taxon>
        <taxon>CS clade</taxon>
        <taxon>Chlamydomonadales</taxon>
        <taxon>Chlamydomonadales incertae sedis</taxon>
        <taxon>Edaphochlamys</taxon>
    </lineage>
</organism>
<keyword evidence="5" id="KW-1185">Reference proteome</keyword>
<sequence>MHEGGRDPESTAPADTSAAADASEAEAAEGVAALHAAVADCRSQLAALDELLAADPENADVRELHDQLQGALAGTLEALAAAEGGGQGEPGGGPAEAEAAAAQQAAFAPPRGGAAGNARMHPANRYYRSEPDFAALAEAYDELRPYVTTDAAGRGHLDTTSWEATRALTACLLRHDFGVAWWLPPGQLVPPVTNRANYLHWINDLLALSDPGDGGPIRGMDVGCGANFIYCLLGAVLYGWSMVGVDVTKVAVKCCHKLIRENAKLAPLLEVRDLSALHPELQSPDAAAPAGAGARDAKRRGRKRPAEGQDPEQPERAAEEGSAGGDAAGAEGAAEEPEAGGAAAGEEGAAGRGDGGEGAEEAADELGNSAGILLPAFTDEQETFAFTVCNPPFFESMHEAAQNPNTAFGGTSAEMVCPGGELAFVLRMVVESEELQERVHWFTTMVGKKTTLKAIRKELHSRSVTALRTTELAQGRTSRWAVAWSWRVPPNKATEPLRRHEAPPGQEGAAAPGAEEDAGEGRRGAAGSARPDGRQGGGAAAAAAPTLAVVLPRRYVSFTAMQPDARALLGRLAELLKKAGSTDVAVDPATWSCSWPLQISAFSGGEAGGGGGGQFASDITARMRVAQQQRGRMEVVGTIPNHAPDNAARAFASLMAGLQADLEAAGVRVLAPQR</sequence>
<evidence type="ECO:0000256" key="1">
    <source>
        <dbReference type="ARBA" id="ARBA00022603"/>
    </source>
</evidence>
<protein>
    <recommendedName>
        <fullName evidence="6">U6 small nuclear RNA (adenine-(43)-N(6))-methyltransferase</fullName>
    </recommendedName>
</protein>
<evidence type="ECO:0000313" key="4">
    <source>
        <dbReference type="EMBL" id="KAG2493072.1"/>
    </source>
</evidence>
<feature type="compositionally biased region" description="Gly residues" evidence="3">
    <location>
        <begin position="83"/>
        <end position="94"/>
    </location>
</feature>
<dbReference type="PANTHER" id="PTHR13393">
    <property type="entry name" value="SAM-DEPENDENT METHYLTRANSFERASE"/>
    <property type="match status" value="1"/>
</dbReference>
<reference evidence="4" key="1">
    <citation type="journal article" date="2020" name="bioRxiv">
        <title>Comparative genomics of Chlamydomonas.</title>
        <authorList>
            <person name="Craig R.J."/>
            <person name="Hasan A.R."/>
            <person name="Ness R.W."/>
            <person name="Keightley P.D."/>
        </authorList>
    </citation>
    <scope>NUCLEOTIDE SEQUENCE</scope>
    <source>
        <strain evidence="4">CCAP 11/70</strain>
    </source>
</reference>